<dbReference type="EMBL" id="BEYU01000014">
    <property type="protein sequence ID" value="GBG25703.1"/>
    <property type="molecule type" value="Genomic_DNA"/>
</dbReference>
<feature type="compositionally biased region" description="Basic and acidic residues" evidence="1">
    <location>
        <begin position="49"/>
        <end position="60"/>
    </location>
</feature>
<evidence type="ECO:0008006" key="4">
    <source>
        <dbReference type="Google" id="ProtNLM"/>
    </source>
</evidence>
<evidence type="ECO:0000256" key="1">
    <source>
        <dbReference type="SAM" id="MobiDB-lite"/>
    </source>
</evidence>
<evidence type="ECO:0000313" key="2">
    <source>
        <dbReference type="EMBL" id="GBG25703.1"/>
    </source>
</evidence>
<dbReference type="PANTHER" id="PTHR28106">
    <property type="entry name" value="MITOCHONDRIAL ATPASE COMPLEX SUBUNIT ATP10"/>
    <property type="match status" value="1"/>
</dbReference>
<dbReference type="GO" id="GO:0033615">
    <property type="term" value="P:mitochondrial proton-transporting ATP synthase complex assembly"/>
    <property type="evidence" value="ECO:0007669"/>
    <property type="project" value="TreeGrafter"/>
</dbReference>
<organism evidence="2 3">
    <name type="scientific">Hondaea fermentalgiana</name>
    <dbReference type="NCBI Taxonomy" id="2315210"/>
    <lineage>
        <taxon>Eukaryota</taxon>
        <taxon>Sar</taxon>
        <taxon>Stramenopiles</taxon>
        <taxon>Bigyra</taxon>
        <taxon>Labyrinthulomycetes</taxon>
        <taxon>Thraustochytrida</taxon>
        <taxon>Thraustochytriidae</taxon>
        <taxon>Hondaea</taxon>
    </lineage>
</organism>
<sequence>MTAAMTARRGLAAAAQGDPRGDGQQDKQQQQQQQQQQAPPQQQQEEPEKEEKSAKQERHEELMGKLRAWMETSLLVQLRRVHEKPDMKLFEADEMLIPREDAKKMPPLNLEAITGQPLFVPSTGRVTLLLVSFNQLGFDHLPTWRDPVERHLHAGVTSQKQRNKRSLQIVTVSAVENRLYRAFSGVLGRVFEKTVDPRHANSTAAYYGDFSPWKPSLDIRNRIVGYAFLIDPQGLVRWKGCAECTFHESLQLIRCLTELLEEKDPAR</sequence>
<comment type="caution">
    <text evidence="2">The sequence shown here is derived from an EMBL/GenBank/DDBJ whole genome shotgun (WGS) entry which is preliminary data.</text>
</comment>
<dbReference type="GO" id="GO:0005743">
    <property type="term" value="C:mitochondrial inner membrane"/>
    <property type="evidence" value="ECO:0007669"/>
    <property type="project" value="TreeGrafter"/>
</dbReference>
<dbReference type="InParanoid" id="A0A2R5GAX4"/>
<feature type="compositionally biased region" description="Low complexity" evidence="1">
    <location>
        <begin position="26"/>
        <end position="44"/>
    </location>
</feature>
<dbReference type="AlphaFoldDB" id="A0A2R5GAX4"/>
<dbReference type="InterPro" id="IPR007849">
    <property type="entry name" value="ATP10"/>
</dbReference>
<feature type="compositionally biased region" description="Low complexity" evidence="1">
    <location>
        <begin position="1"/>
        <end position="18"/>
    </location>
</feature>
<dbReference type="PANTHER" id="PTHR28106:SF1">
    <property type="entry name" value="MITOCHONDRIAL ATPASE COMPLEX SUBUNIT ATP10"/>
    <property type="match status" value="1"/>
</dbReference>
<accession>A0A2R5GAX4</accession>
<reference evidence="2 3" key="1">
    <citation type="submission" date="2017-12" db="EMBL/GenBank/DDBJ databases">
        <title>Sequencing, de novo assembly and annotation of complete genome of a new Thraustochytrid species, strain FCC1311.</title>
        <authorList>
            <person name="Sedici K."/>
            <person name="Godart F."/>
            <person name="Aiese Cigliano R."/>
            <person name="Sanseverino W."/>
            <person name="Barakat M."/>
            <person name="Ortet P."/>
            <person name="Marechal E."/>
            <person name="Cagnac O."/>
            <person name="Amato A."/>
        </authorList>
    </citation>
    <scope>NUCLEOTIDE SEQUENCE [LARGE SCALE GENOMIC DNA]</scope>
</reference>
<evidence type="ECO:0000313" key="3">
    <source>
        <dbReference type="Proteomes" id="UP000241890"/>
    </source>
</evidence>
<dbReference type="Pfam" id="PF05176">
    <property type="entry name" value="ATP-synt_10"/>
    <property type="match status" value="1"/>
</dbReference>
<feature type="region of interest" description="Disordered" evidence="1">
    <location>
        <begin position="1"/>
        <end position="60"/>
    </location>
</feature>
<keyword evidence="3" id="KW-1185">Reference proteome</keyword>
<gene>
    <name evidence="2" type="ORF">FCC1311_019222</name>
</gene>
<name>A0A2R5GAX4_9STRA</name>
<dbReference type="Proteomes" id="UP000241890">
    <property type="component" value="Unassembled WGS sequence"/>
</dbReference>
<protein>
    <recommendedName>
        <fullName evidence="4">Mitochondrial ATPase complex subunit ATP10</fullName>
    </recommendedName>
</protein>
<proteinExistence type="predicted"/>
<dbReference type="OrthoDB" id="17089at2759"/>